<name>A0ABX3BWY2_9MYCO</name>
<gene>
    <name evidence="1" type="ORF">BKG73_18555</name>
</gene>
<protein>
    <submittedName>
        <fullName evidence="1">Uncharacterized protein</fullName>
    </submittedName>
</protein>
<proteinExistence type="predicted"/>
<organism evidence="1 2">
    <name type="scientific">Mycobacteroides saopaulense</name>
    <dbReference type="NCBI Taxonomy" id="1578165"/>
    <lineage>
        <taxon>Bacteria</taxon>
        <taxon>Bacillati</taxon>
        <taxon>Actinomycetota</taxon>
        <taxon>Actinomycetes</taxon>
        <taxon>Mycobacteriales</taxon>
        <taxon>Mycobacteriaceae</taxon>
        <taxon>Mycobacteroides</taxon>
    </lineage>
</organism>
<evidence type="ECO:0000313" key="2">
    <source>
        <dbReference type="Proteomes" id="UP000179621"/>
    </source>
</evidence>
<reference evidence="1 2" key="1">
    <citation type="submission" date="2016-10" db="EMBL/GenBank/DDBJ databases">
        <title>Evaluation of Human, Animal and Environmental Mycobacterium chelonae Isolates by Core Genome Phylogenomic Analysis, Targeted Gene Comparison, and Anti-microbial Susceptibility Patterns: A Tale of Mistaken Identities.</title>
        <authorList>
            <person name="Fogelson S.B."/>
            <person name="Camus A.C."/>
            <person name="Lorenz W."/>
            <person name="Vasireddy R."/>
            <person name="Vasireddy S."/>
            <person name="Smith T."/>
            <person name="Brown-Elliott B.A."/>
            <person name="Wallace R.J.Jr."/>
            <person name="Hasan N.A."/>
            <person name="Reischl U."/>
            <person name="Sanchez S."/>
        </authorList>
    </citation>
    <scope>NUCLEOTIDE SEQUENCE [LARGE SCALE GENOMIC DNA]</scope>
    <source>
        <strain evidence="1 2">8528</strain>
    </source>
</reference>
<sequence length="85" mass="9357">MNANDHEINQGLELIDSLDCEGAHMADVGQRLINANRQVASDNLVGESAKKVADFEATINGIVQAVKETREHVINHLESVPWIPR</sequence>
<keyword evidence="2" id="KW-1185">Reference proteome</keyword>
<evidence type="ECO:0000313" key="1">
    <source>
        <dbReference type="EMBL" id="OHU07798.1"/>
    </source>
</evidence>
<dbReference type="EMBL" id="MLIH01000028">
    <property type="protein sequence ID" value="OHU07798.1"/>
    <property type="molecule type" value="Genomic_DNA"/>
</dbReference>
<dbReference type="RefSeq" id="WP_052539181.1">
    <property type="nucleotide sequence ID" value="NZ_MLIC01000011.1"/>
</dbReference>
<dbReference type="Proteomes" id="UP000179621">
    <property type="component" value="Unassembled WGS sequence"/>
</dbReference>
<comment type="caution">
    <text evidence="1">The sequence shown here is derived from an EMBL/GenBank/DDBJ whole genome shotgun (WGS) entry which is preliminary data.</text>
</comment>
<accession>A0ABX3BWY2</accession>